<dbReference type="AlphaFoldDB" id="A0A6N7ILC0"/>
<dbReference type="RefSeq" id="WP_152944655.1">
    <property type="nucleotide sequence ID" value="NZ_WHYR01000001.1"/>
</dbReference>
<accession>A0A6N7ILC0</accession>
<evidence type="ECO:0000313" key="2">
    <source>
        <dbReference type="Proteomes" id="UP000441717"/>
    </source>
</evidence>
<evidence type="ECO:0000313" key="1">
    <source>
        <dbReference type="EMBL" id="MQL50741.1"/>
    </source>
</evidence>
<dbReference type="Pfam" id="PF02597">
    <property type="entry name" value="ThiS"/>
    <property type="match status" value="1"/>
</dbReference>
<dbReference type="CDD" id="cd17040">
    <property type="entry name" value="Ubl_MoaD_like"/>
    <property type="match status" value="1"/>
</dbReference>
<reference evidence="1 2" key="1">
    <citation type="submission" date="2019-10" db="EMBL/GenBank/DDBJ databases">
        <title>Comparative genomics of sulfur disproportionating microorganisms.</title>
        <authorList>
            <person name="Ward L.M."/>
            <person name="Bertran E."/>
            <person name="Johnston D."/>
        </authorList>
    </citation>
    <scope>NUCLEOTIDE SEQUENCE [LARGE SCALE GENOMIC DNA]</scope>
    <source>
        <strain evidence="1 2">DSM 14055</strain>
    </source>
</reference>
<name>A0A6N7ILC0_9FIRM</name>
<organism evidence="1 2">
    <name type="scientific">Desulfofundulus thermobenzoicus</name>
    <dbReference type="NCBI Taxonomy" id="29376"/>
    <lineage>
        <taxon>Bacteria</taxon>
        <taxon>Bacillati</taxon>
        <taxon>Bacillota</taxon>
        <taxon>Clostridia</taxon>
        <taxon>Eubacteriales</taxon>
        <taxon>Peptococcaceae</taxon>
        <taxon>Desulfofundulus</taxon>
    </lineage>
</organism>
<keyword evidence="2" id="KW-1185">Reference proteome</keyword>
<protein>
    <submittedName>
        <fullName evidence="1">MoaD/ThiS family protein</fullName>
    </submittedName>
</protein>
<proteinExistence type="predicted"/>
<dbReference type="Proteomes" id="UP000441717">
    <property type="component" value="Unassembled WGS sequence"/>
</dbReference>
<dbReference type="SUPFAM" id="SSF54285">
    <property type="entry name" value="MoaD/ThiS"/>
    <property type="match status" value="1"/>
</dbReference>
<sequence length="79" mass="8474">MEITVELKGYLARYAPPGARDGRFGLVIKSGTTVKDVLKQISLAEQYTGLLLINGQKGKKADRLQQGDVVTIFPLVAGG</sequence>
<dbReference type="InterPro" id="IPR003749">
    <property type="entry name" value="ThiS/MoaD-like"/>
</dbReference>
<dbReference type="OrthoDB" id="1808589at2"/>
<dbReference type="EMBL" id="WHYR01000001">
    <property type="protein sequence ID" value="MQL50741.1"/>
    <property type="molecule type" value="Genomic_DNA"/>
</dbReference>
<dbReference type="InterPro" id="IPR016155">
    <property type="entry name" value="Mopterin_synth/thiamin_S_b"/>
</dbReference>
<comment type="caution">
    <text evidence="1">The sequence shown here is derived from an EMBL/GenBank/DDBJ whole genome shotgun (WGS) entry which is preliminary data.</text>
</comment>
<gene>
    <name evidence="1" type="ORF">GFC01_00285</name>
</gene>
<dbReference type="InterPro" id="IPR012675">
    <property type="entry name" value="Beta-grasp_dom_sf"/>
</dbReference>
<dbReference type="Gene3D" id="3.10.20.30">
    <property type="match status" value="1"/>
</dbReference>